<feature type="transmembrane region" description="Helical" evidence="8">
    <location>
        <begin position="602"/>
        <end position="622"/>
    </location>
</feature>
<evidence type="ECO:0000256" key="7">
    <source>
        <dbReference type="SAM" id="MobiDB-lite"/>
    </source>
</evidence>
<keyword evidence="11" id="KW-1185">Reference proteome</keyword>
<comment type="caution">
    <text evidence="10">The sequence shown here is derived from an EMBL/GenBank/DDBJ whole genome shotgun (WGS) entry which is preliminary data.</text>
</comment>
<protein>
    <recommendedName>
        <fullName evidence="9">Major facilitator superfamily (MFS) profile domain-containing protein</fullName>
    </recommendedName>
</protein>
<reference evidence="10 11" key="1">
    <citation type="submission" date="2024-01" db="EMBL/GenBank/DDBJ databases">
        <authorList>
            <person name="Allen C."/>
            <person name="Tagirdzhanova G."/>
        </authorList>
    </citation>
    <scope>NUCLEOTIDE SEQUENCE [LARGE SCALE GENOMIC DNA]</scope>
</reference>
<keyword evidence="5 8" id="KW-1133">Transmembrane helix</keyword>
<keyword evidence="3" id="KW-0813">Transport</keyword>
<dbReference type="Gene3D" id="1.20.1250.20">
    <property type="entry name" value="MFS general substrate transporter like domains"/>
    <property type="match status" value="1"/>
</dbReference>
<evidence type="ECO:0000256" key="3">
    <source>
        <dbReference type="ARBA" id="ARBA00022448"/>
    </source>
</evidence>
<dbReference type="Proteomes" id="UP001642406">
    <property type="component" value="Unassembled WGS sequence"/>
</dbReference>
<feature type="transmembrane region" description="Helical" evidence="8">
    <location>
        <begin position="504"/>
        <end position="528"/>
    </location>
</feature>
<evidence type="ECO:0000313" key="11">
    <source>
        <dbReference type="Proteomes" id="UP001642406"/>
    </source>
</evidence>
<evidence type="ECO:0000256" key="6">
    <source>
        <dbReference type="ARBA" id="ARBA00023136"/>
    </source>
</evidence>
<organism evidence="10 11">
    <name type="scientific">Sporothrix bragantina</name>
    <dbReference type="NCBI Taxonomy" id="671064"/>
    <lineage>
        <taxon>Eukaryota</taxon>
        <taxon>Fungi</taxon>
        <taxon>Dikarya</taxon>
        <taxon>Ascomycota</taxon>
        <taxon>Pezizomycotina</taxon>
        <taxon>Sordariomycetes</taxon>
        <taxon>Sordariomycetidae</taxon>
        <taxon>Ophiostomatales</taxon>
        <taxon>Ophiostomataceae</taxon>
        <taxon>Sporothrix</taxon>
    </lineage>
</organism>
<feature type="transmembrane region" description="Helical" evidence="8">
    <location>
        <begin position="634"/>
        <end position="653"/>
    </location>
</feature>
<dbReference type="PROSITE" id="PS50850">
    <property type="entry name" value="MFS"/>
    <property type="match status" value="1"/>
</dbReference>
<feature type="compositionally biased region" description="Polar residues" evidence="7">
    <location>
        <begin position="18"/>
        <end position="29"/>
    </location>
</feature>
<evidence type="ECO:0000259" key="9">
    <source>
        <dbReference type="PROSITE" id="PS50850"/>
    </source>
</evidence>
<dbReference type="PANTHER" id="PTHR48020:SF25">
    <property type="entry name" value="SUGAR TRANSPORTER, PUTATIVE (AFU_ORTHOLOGUE AFUA_7G05830)-RELATED"/>
    <property type="match status" value="1"/>
</dbReference>
<evidence type="ECO:0000256" key="4">
    <source>
        <dbReference type="ARBA" id="ARBA00022692"/>
    </source>
</evidence>
<comment type="subcellular location">
    <subcellularLocation>
        <location evidence="1">Membrane</location>
        <topology evidence="1">Multi-pass membrane protein</topology>
    </subcellularLocation>
</comment>
<comment type="similarity">
    <text evidence="2">Belongs to the major facilitator superfamily. Sugar transporter (TC 2.A.1.1) family.</text>
</comment>
<evidence type="ECO:0000256" key="2">
    <source>
        <dbReference type="ARBA" id="ARBA00010992"/>
    </source>
</evidence>
<dbReference type="NCBIfam" id="TIGR00879">
    <property type="entry name" value="SP"/>
    <property type="match status" value="1"/>
</dbReference>
<dbReference type="EMBL" id="CAWUHC010000020">
    <property type="protein sequence ID" value="CAK7217429.1"/>
    <property type="molecule type" value="Genomic_DNA"/>
</dbReference>
<feature type="transmembrane region" description="Helical" evidence="8">
    <location>
        <begin position="369"/>
        <end position="391"/>
    </location>
</feature>
<evidence type="ECO:0000256" key="5">
    <source>
        <dbReference type="ARBA" id="ARBA00022989"/>
    </source>
</evidence>
<keyword evidence="6 8" id="KW-0472">Membrane</keyword>
<feature type="transmembrane region" description="Helical" evidence="8">
    <location>
        <begin position="274"/>
        <end position="291"/>
    </location>
</feature>
<feature type="region of interest" description="Disordered" evidence="7">
    <location>
        <begin position="1"/>
        <end position="75"/>
    </location>
</feature>
<feature type="compositionally biased region" description="Low complexity" evidence="7">
    <location>
        <begin position="39"/>
        <end position="51"/>
    </location>
</feature>
<dbReference type="PANTHER" id="PTHR48020">
    <property type="entry name" value="PROTON MYO-INOSITOL COTRANSPORTER"/>
    <property type="match status" value="1"/>
</dbReference>
<name>A0ABP0BCY3_9PEZI</name>
<feature type="transmembrane region" description="Helical" evidence="8">
    <location>
        <begin position="535"/>
        <end position="557"/>
    </location>
</feature>
<dbReference type="InterPro" id="IPR036259">
    <property type="entry name" value="MFS_trans_sf"/>
</dbReference>
<dbReference type="InterPro" id="IPR050814">
    <property type="entry name" value="Myo-inositol_Transporter"/>
</dbReference>
<keyword evidence="4 8" id="KW-0812">Transmembrane</keyword>
<gene>
    <name evidence="10" type="ORF">SBRCBS47491_003163</name>
</gene>
<accession>A0ABP0BCY3</accession>
<evidence type="ECO:0000256" key="1">
    <source>
        <dbReference type="ARBA" id="ARBA00004141"/>
    </source>
</evidence>
<feature type="transmembrane region" description="Helical" evidence="8">
    <location>
        <begin position="471"/>
        <end position="492"/>
    </location>
</feature>
<dbReference type="Pfam" id="PF00083">
    <property type="entry name" value="Sugar_tr"/>
    <property type="match status" value="1"/>
</dbReference>
<proteinExistence type="inferred from homology"/>
<dbReference type="InterPro" id="IPR005828">
    <property type="entry name" value="MFS_sugar_transport-like"/>
</dbReference>
<sequence>MADDMYKNAAGETGPGLANTQTNKVQTSHFEGYGENASTATGPTATGNAGADPSRTPSSGGNDSEADLRERQAWNQKLQNPLAGISPDELANMGEAYCRKHNMGVPKEGGEVSEEDIRAFRLGAVIAGNPQMYTGGASATSSEQEVATPPVEGAASASAAQQEKQVYGGGPFYNDLTDREREVLAREETHKWSNPRQLYSVIIICSLSAAVQGMDETVVNGAQIFYKSAFGIDDPNSSRDSWLVGLCNSAPYLCCAFIGCWLTEPMNKRFGRKGTVFIACVISALACFWQAFTNTWYHMFIARFCLGLGIGPKSATTPMFAAECAPPKLRGALVMQWQMWTAFGIMVGYIADLAFYFVPDRGIQLGLNWRLMMGSAMIPAVMVCLLIHTCVESPRWYLTKERHADAYAAICRLRFEKVQAARDLFYMHTLLEAEREILHGKNKAAKAEGKKGGHSFLKEIFTVRRNRNAMIASEIVMFMQQFCGVNVIAYYSTQIFLDANLSEVSALGASLGWGVINWLFAIPAVYTIDTFGRRNLLLTTFPLMALCLLFSGFSFWIPEDSTARVACVALGVYLFGIVYSPGEGPVPFTYSAEAYPLYLRPLGMSLATATTWFFNFVLSVTWPSLLLAFKPQGAFGWYAAWNVIGFIAVLLLMPETKAKTLEELDAVFSVPLRRRVAYGMAQFRYFLHRYVFFGGKSVEAPPEPLAEEFQHMHAPGYEKNEFQQETQRDATARV</sequence>
<dbReference type="InterPro" id="IPR020846">
    <property type="entry name" value="MFS_dom"/>
</dbReference>
<evidence type="ECO:0000313" key="10">
    <source>
        <dbReference type="EMBL" id="CAK7217429.1"/>
    </source>
</evidence>
<dbReference type="PRINTS" id="PR00171">
    <property type="entry name" value="SUGRTRNSPORT"/>
</dbReference>
<evidence type="ECO:0000256" key="8">
    <source>
        <dbReference type="SAM" id="Phobius"/>
    </source>
</evidence>
<feature type="transmembrane region" description="Helical" evidence="8">
    <location>
        <begin position="337"/>
        <end position="357"/>
    </location>
</feature>
<feature type="transmembrane region" description="Helical" evidence="8">
    <location>
        <begin position="563"/>
        <end position="581"/>
    </location>
</feature>
<dbReference type="SUPFAM" id="SSF103473">
    <property type="entry name" value="MFS general substrate transporter"/>
    <property type="match status" value="1"/>
</dbReference>
<feature type="domain" description="Major facilitator superfamily (MFS) profile" evidence="9">
    <location>
        <begin position="201"/>
        <end position="657"/>
    </location>
</feature>
<dbReference type="InterPro" id="IPR003663">
    <property type="entry name" value="Sugar/inositol_transpt"/>
</dbReference>